<evidence type="ECO:0000313" key="7">
    <source>
        <dbReference type="EMBL" id="SFQ97927.1"/>
    </source>
</evidence>
<evidence type="ECO:0000256" key="5">
    <source>
        <dbReference type="SAM" id="MobiDB-lite"/>
    </source>
</evidence>
<sequence>MPTDRPTDTPTDTPTETPAETPTDPDPRDWLETELADTLDEDYEIELEDAVLSMKIREIYRAAHGPTIPRPEYFKSLLRLQAELIRLQDWVVYHRKKVVVIFEGRDSAGKGGVIKRISQRLNPRVVRTVALPAPSDREKTQWYFQRYVPHLPAGGEIVLFDRSWYNRAGVERVMGFAGEDEVEQFFEDVPEFERMLRRSGIHLVKYWFSVTDEEQQMRFLMRIHDPLKQWKLSPMDLQSRVRWEQYTKAKEEMLARTNIPESPWYIVPGNDKKRARLNCIDHLLSLFPYEDVPHEEVELPDRVFNPDYERAVLPPELYVPSKY</sequence>
<dbReference type="NCBIfam" id="TIGR03707">
    <property type="entry name" value="PPK2_P_aer"/>
    <property type="match status" value="1"/>
</dbReference>
<feature type="domain" description="Polyphosphate kinase-2-related" evidence="6">
    <location>
        <begin position="71"/>
        <end position="292"/>
    </location>
</feature>
<dbReference type="RefSeq" id="WP_092076323.1">
    <property type="nucleotide sequence ID" value="NZ_FOYI01000001.1"/>
</dbReference>
<comment type="function">
    <text evidence="4">Uses inorganic polyphosphate (polyP) as a donor to convert GDP to GTP or ADP to ATP.</text>
</comment>
<dbReference type="InterPro" id="IPR027417">
    <property type="entry name" value="P-loop_NTPase"/>
</dbReference>
<evidence type="ECO:0000256" key="3">
    <source>
        <dbReference type="ARBA" id="ARBA00022777"/>
    </source>
</evidence>
<dbReference type="AlphaFoldDB" id="A0A1I6CXX0"/>
<dbReference type="Proteomes" id="UP000199302">
    <property type="component" value="Unassembled WGS sequence"/>
</dbReference>
<dbReference type="EC" id="2.7.4.-" evidence="4"/>
<dbReference type="GO" id="GO:0006793">
    <property type="term" value="P:phosphorus metabolic process"/>
    <property type="evidence" value="ECO:0007669"/>
    <property type="project" value="InterPro"/>
</dbReference>
<dbReference type="InterPro" id="IPR022488">
    <property type="entry name" value="PPK2-related"/>
</dbReference>
<keyword evidence="8" id="KW-1185">Reference proteome</keyword>
<organism evidence="7 8">
    <name type="scientific">Poseidonocella sedimentorum</name>
    <dbReference type="NCBI Taxonomy" id="871652"/>
    <lineage>
        <taxon>Bacteria</taxon>
        <taxon>Pseudomonadati</taxon>
        <taxon>Pseudomonadota</taxon>
        <taxon>Alphaproteobacteria</taxon>
        <taxon>Rhodobacterales</taxon>
        <taxon>Roseobacteraceae</taxon>
        <taxon>Poseidonocella</taxon>
    </lineage>
</organism>
<keyword evidence="3 4" id="KW-0418">Kinase</keyword>
<dbReference type="Gene3D" id="3.40.50.300">
    <property type="entry name" value="P-loop containing nucleotide triphosphate hydrolases"/>
    <property type="match status" value="1"/>
</dbReference>
<dbReference type="OrthoDB" id="9775224at2"/>
<dbReference type="SUPFAM" id="SSF52540">
    <property type="entry name" value="P-loop containing nucleoside triphosphate hydrolases"/>
    <property type="match status" value="1"/>
</dbReference>
<dbReference type="PIRSF" id="PIRSF028756">
    <property type="entry name" value="PPK2_prd"/>
    <property type="match status" value="1"/>
</dbReference>
<dbReference type="InterPro" id="IPR022486">
    <property type="entry name" value="PPK2_PA0141"/>
</dbReference>
<dbReference type="PANTHER" id="PTHR34383:SF1">
    <property type="entry name" value="ADP-POLYPHOSPHATE PHOSPHOTRANSFERASE"/>
    <property type="match status" value="1"/>
</dbReference>
<dbReference type="GO" id="GO:0008976">
    <property type="term" value="F:polyphosphate kinase activity"/>
    <property type="evidence" value="ECO:0007669"/>
    <property type="project" value="UniProtKB-UniRule"/>
</dbReference>
<name>A0A1I6CXX0_9RHOB</name>
<proteinExistence type="inferred from homology"/>
<dbReference type="EMBL" id="FOYI01000001">
    <property type="protein sequence ID" value="SFQ97927.1"/>
    <property type="molecule type" value="Genomic_DNA"/>
</dbReference>
<comment type="similarity">
    <text evidence="1 4">Belongs to the polyphosphate kinase 2 (PPK2) family. Class I subfamily.</text>
</comment>
<accession>A0A1I6CXX0</accession>
<dbReference type="Pfam" id="PF03976">
    <property type="entry name" value="PPK2"/>
    <property type="match status" value="1"/>
</dbReference>
<keyword evidence="2 4" id="KW-0808">Transferase</keyword>
<evidence type="ECO:0000256" key="1">
    <source>
        <dbReference type="ARBA" id="ARBA00009924"/>
    </source>
</evidence>
<feature type="region of interest" description="Disordered" evidence="5">
    <location>
        <begin position="1"/>
        <end position="29"/>
    </location>
</feature>
<reference evidence="7 8" key="1">
    <citation type="submission" date="2016-10" db="EMBL/GenBank/DDBJ databases">
        <authorList>
            <person name="de Groot N.N."/>
        </authorList>
    </citation>
    <scope>NUCLEOTIDE SEQUENCE [LARGE SCALE GENOMIC DNA]</scope>
    <source>
        <strain evidence="8">KMM 9023,NRIC 0796,JCM 17311,KCTC 23692</strain>
    </source>
</reference>
<comment type="subunit">
    <text evidence="4">Homotetramer.</text>
</comment>
<feature type="compositionally biased region" description="Low complexity" evidence="5">
    <location>
        <begin position="1"/>
        <end position="22"/>
    </location>
</feature>
<evidence type="ECO:0000259" key="6">
    <source>
        <dbReference type="Pfam" id="PF03976"/>
    </source>
</evidence>
<dbReference type="PANTHER" id="PTHR34383">
    <property type="entry name" value="POLYPHOSPHATE:AMP PHOSPHOTRANSFERASE-RELATED"/>
    <property type="match status" value="1"/>
</dbReference>
<gene>
    <name evidence="7" type="ORF">SAMN04515673_101544</name>
</gene>
<evidence type="ECO:0000313" key="8">
    <source>
        <dbReference type="Proteomes" id="UP000199302"/>
    </source>
</evidence>
<evidence type="ECO:0000256" key="4">
    <source>
        <dbReference type="RuleBase" id="RU369062"/>
    </source>
</evidence>
<dbReference type="InterPro" id="IPR016898">
    <property type="entry name" value="Polyphosphate_phosphotransfera"/>
</dbReference>
<evidence type="ECO:0000256" key="2">
    <source>
        <dbReference type="ARBA" id="ARBA00022679"/>
    </source>
</evidence>
<dbReference type="STRING" id="871652.SAMN04515673_101544"/>
<protein>
    <recommendedName>
        <fullName evidence="4">ADP/GDP-polyphosphate phosphotransferase</fullName>
        <ecNumber evidence="4">2.7.4.-</ecNumber>
    </recommendedName>
    <alternativeName>
        <fullName evidence="4">Polyphosphate kinase PPK2</fullName>
    </alternativeName>
</protein>